<reference evidence="1" key="1">
    <citation type="submission" date="2015-06" db="EMBL/GenBank/DDBJ databases">
        <authorList>
            <person name="Nguyen H."/>
        </authorList>
    </citation>
    <scope>NUCLEOTIDE SEQUENCE</scope>
    <source>
        <strain evidence="1">DAOM 180753</strain>
    </source>
</reference>
<evidence type="ECO:0000313" key="2">
    <source>
        <dbReference type="Proteomes" id="UP001227192"/>
    </source>
</evidence>
<gene>
    <name evidence="1" type="ORF">VN97_g10200</name>
</gene>
<accession>A0AAI9X448</accession>
<reference evidence="1" key="2">
    <citation type="journal article" date="2016" name="Fungal Biol.">
        <title>Ochratoxin A production by Penicillium thymicola.</title>
        <authorList>
            <person name="Nguyen H.D.T."/>
            <person name="McMullin D.R."/>
            <person name="Ponomareva E."/>
            <person name="Riley R."/>
            <person name="Pomraning K.R."/>
            <person name="Baker S.E."/>
            <person name="Seifert K.A."/>
        </authorList>
    </citation>
    <scope>NUCLEOTIDE SEQUENCE</scope>
    <source>
        <strain evidence="1">DAOM 180753</strain>
    </source>
</reference>
<dbReference type="AlphaFoldDB" id="A0AAI9X448"/>
<keyword evidence="2" id="KW-1185">Reference proteome</keyword>
<comment type="caution">
    <text evidence="1">The sequence shown here is derived from an EMBL/GenBank/DDBJ whole genome shotgun (WGS) entry which is preliminary data.</text>
</comment>
<dbReference type="EMBL" id="LACB01000455">
    <property type="protein sequence ID" value="KAJ9483210.1"/>
    <property type="molecule type" value="Genomic_DNA"/>
</dbReference>
<dbReference type="Proteomes" id="UP001227192">
    <property type="component" value="Unassembled WGS sequence"/>
</dbReference>
<protein>
    <submittedName>
        <fullName evidence="1">Uncharacterized protein</fullName>
    </submittedName>
</protein>
<evidence type="ECO:0000313" key="1">
    <source>
        <dbReference type="EMBL" id="KAJ9483210.1"/>
    </source>
</evidence>
<name>A0AAI9X448_PENTH</name>
<sequence length="103" mass="11747">MPFHVTPPQGFNPETCGVLPLHTTQRDFILFFPLHFSFYSSIKNVCISLSCRVANFYGTQARLSVCHLRENVSSYEANRRTRVPTLTRLTHCMKSSLLTILAL</sequence>
<organism evidence="1 2">
    <name type="scientific">Penicillium thymicola</name>
    <dbReference type="NCBI Taxonomy" id="293382"/>
    <lineage>
        <taxon>Eukaryota</taxon>
        <taxon>Fungi</taxon>
        <taxon>Dikarya</taxon>
        <taxon>Ascomycota</taxon>
        <taxon>Pezizomycotina</taxon>
        <taxon>Eurotiomycetes</taxon>
        <taxon>Eurotiomycetidae</taxon>
        <taxon>Eurotiales</taxon>
        <taxon>Aspergillaceae</taxon>
        <taxon>Penicillium</taxon>
    </lineage>
</organism>
<proteinExistence type="predicted"/>